<dbReference type="Proteomes" id="UP000242715">
    <property type="component" value="Unassembled WGS sequence"/>
</dbReference>
<evidence type="ECO:0000313" key="2">
    <source>
        <dbReference type="Proteomes" id="UP000242715"/>
    </source>
</evidence>
<protein>
    <recommendedName>
        <fullName evidence="3">NYN domain-containing protein</fullName>
    </recommendedName>
</protein>
<evidence type="ECO:0000313" key="1">
    <source>
        <dbReference type="EMBL" id="GAU42773.1"/>
    </source>
</evidence>
<dbReference type="AlphaFoldDB" id="A0A2Z6NLB2"/>
<keyword evidence="2" id="KW-1185">Reference proteome</keyword>
<name>A0A2Z6NLB2_TRISU</name>
<organism evidence="1 2">
    <name type="scientific">Trifolium subterraneum</name>
    <name type="common">Subterranean clover</name>
    <dbReference type="NCBI Taxonomy" id="3900"/>
    <lineage>
        <taxon>Eukaryota</taxon>
        <taxon>Viridiplantae</taxon>
        <taxon>Streptophyta</taxon>
        <taxon>Embryophyta</taxon>
        <taxon>Tracheophyta</taxon>
        <taxon>Spermatophyta</taxon>
        <taxon>Magnoliopsida</taxon>
        <taxon>eudicotyledons</taxon>
        <taxon>Gunneridae</taxon>
        <taxon>Pentapetalae</taxon>
        <taxon>rosids</taxon>
        <taxon>fabids</taxon>
        <taxon>Fabales</taxon>
        <taxon>Fabaceae</taxon>
        <taxon>Papilionoideae</taxon>
        <taxon>50 kb inversion clade</taxon>
        <taxon>NPAAA clade</taxon>
        <taxon>Hologalegina</taxon>
        <taxon>IRL clade</taxon>
        <taxon>Trifolieae</taxon>
        <taxon>Trifolium</taxon>
    </lineage>
</organism>
<proteinExistence type="predicted"/>
<accession>A0A2Z6NLB2</accession>
<dbReference type="EMBL" id="DF973939">
    <property type="protein sequence ID" value="GAU42773.1"/>
    <property type="molecule type" value="Genomic_DNA"/>
</dbReference>
<gene>
    <name evidence="1" type="ORF">TSUD_239360</name>
</gene>
<evidence type="ECO:0008006" key="3">
    <source>
        <dbReference type="Google" id="ProtNLM"/>
    </source>
</evidence>
<sequence>MMNKLRSYTILACRETATESFKASANVVWNWENGFLLRRPSIILSTPRIVSTFSAPRTPNPVIGVFWDMVKCPCPIPNTMNVESALSSSVVNGKGGSIEYCCFGDSIELDKLDPNFRENLTSAGFNLIDISDGSKMPK</sequence>
<reference evidence="2" key="1">
    <citation type="journal article" date="2017" name="Front. Plant Sci.">
        <title>Climate Clever Clovers: New Paradigm to Reduce the Environmental Footprint of Ruminants by Breeding Low Methanogenic Forages Utilizing Haplotype Variation.</title>
        <authorList>
            <person name="Kaur P."/>
            <person name="Appels R."/>
            <person name="Bayer P.E."/>
            <person name="Keeble-Gagnere G."/>
            <person name="Wang J."/>
            <person name="Hirakawa H."/>
            <person name="Shirasawa K."/>
            <person name="Vercoe P."/>
            <person name="Stefanova K."/>
            <person name="Durmic Z."/>
            <person name="Nichols P."/>
            <person name="Revell C."/>
            <person name="Isobe S.N."/>
            <person name="Edwards D."/>
            <person name="Erskine W."/>
        </authorList>
    </citation>
    <scope>NUCLEOTIDE SEQUENCE [LARGE SCALE GENOMIC DNA]</scope>
    <source>
        <strain evidence="2">cv. Daliak</strain>
    </source>
</reference>